<dbReference type="InterPro" id="IPR043128">
    <property type="entry name" value="Rev_trsase/Diguanyl_cyclase"/>
</dbReference>
<dbReference type="Proteomes" id="UP000515856">
    <property type="component" value="Chromosome"/>
</dbReference>
<dbReference type="NCBIfam" id="TIGR00254">
    <property type="entry name" value="GGDEF"/>
    <property type="match status" value="1"/>
</dbReference>
<dbReference type="GO" id="GO:1902201">
    <property type="term" value="P:negative regulation of bacterial-type flagellum-dependent cell motility"/>
    <property type="evidence" value="ECO:0007669"/>
    <property type="project" value="TreeGrafter"/>
</dbReference>
<sequence length="377" mass="43737">MYKKGVMKMESQRLYQQFRRTVEKSAWILILLIFIIEVIVAVLMINEQLLDVNQTPLEYSLSYVVLPTLINMECAAVYHYIEFKTTFSESKKNYFLILVFNTFCLSTSLVHNALPLISLSFILPIFLSAIFGNKRMTDRSFWLSFISYIITSSVGIYYTKQLTTMVYLNYTAGAILVCAGYLIAKNTIIYQKKNHDVLISFNERQKIMIEELKKDSLTQLYNHQTFYNELNEQIQKTRLNHQPLVLAIIDIDDFKRVNDTFGHVKGDKVLLELSNLMKAYKQDNMMLARYGGEEFCILFENTQLHDAYSFMEKMRLDFSHIEFAEMPSTRITFSVGLVELTSNADNAVSLVEKADLAMYQSKKEGKNKITVYQKNSA</sequence>
<dbReference type="GO" id="GO:0005886">
    <property type="term" value="C:plasma membrane"/>
    <property type="evidence" value="ECO:0007669"/>
    <property type="project" value="TreeGrafter"/>
</dbReference>
<name>A0A7G9GIN5_9FIRM</name>
<gene>
    <name evidence="3" type="ORF">H9Q80_10210</name>
</gene>
<dbReference type="PANTHER" id="PTHR45138">
    <property type="entry name" value="REGULATORY COMPONENTS OF SENSORY TRANSDUCTION SYSTEM"/>
    <property type="match status" value="1"/>
</dbReference>
<dbReference type="PANTHER" id="PTHR45138:SF9">
    <property type="entry name" value="DIGUANYLATE CYCLASE DGCM-RELATED"/>
    <property type="match status" value="1"/>
</dbReference>
<protein>
    <submittedName>
        <fullName evidence="3">GGDEF domain-containing protein</fullName>
    </submittedName>
</protein>
<dbReference type="EMBL" id="CP060636">
    <property type="protein sequence ID" value="QNM10667.1"/>
    <property type="molecule type" value="Genomic_DNA"/>
</dbReference>
<keyword evidence="1" id="KW-0812">Transmembrane</keyword>
<feature type="transmembrane region" description="Helical" evidence="1">
    <location>
        <begin position="26"/>
        <end position="45"/>
    </location>
</feature>
<evidence type="ECO:0000313" key="3">
    <source>
        <dbReference type="EMBL" id="QNM10667.1"/>
    </source>
</evidence>
<keyword evidence="4" id="KW-1185">Reference proteome</keyword>
<dbReference type="KEGG" id="ehn:H9Q80_10210"/>
<feature type="transmembrane region" description="Helical" evidence="1">
    <location>
        <begin position="165"/>
        <end position="184"/>
    </location>
</feature>
<dbReference type="SMART" id="SM00267">
    <property type="entry name" value="GGDEF"/>
    <property type="match status" value="1"/>
</dbReference>
<dbReference type="SUPFAM" id="SSF55073">
    <property type="entry name" value="Nucleotide cyclase"/>
    <property type="match status" value="1"/>
</dbReference>
<feature type="transmembrane region" description="Helical" evidence="1">
    <location>
        <begin position="140"/>
        <end position="159"/>
    </location>
</feature>
<dbReference type="Pfam" id="PF00990">
    <property type="entry name" value="GGDEF"/>
    <property type="match status" value="1"/>
</dbReference>
<dbReference type="InterPro" id="IPR050469">
    <property type="entry name" value="Diguanylate_Cyclase"/>
</dbReference>
<reference evidence="3 4" key="1">
    <citation type="submission" date="2020-08" db="EMBL/GenBank/DDBJ databases">
        <authorList>
            <person name="Liu C."/>
            <person name="Sun Q."/>
        </authorList>
    </citation>
    <scope>NUCLEOTIDE SEQUENCE [LARGE SCALE GENOMIC DNA]</scope>
    <source>
        <strain evidence="3 4">NSJ-61</strain>
    </source>
</reference>
<feature type="domain" description="GGDEF" evidence="2">
    <location>
        <begin position="242"/>
        <end position="374"/>
    </location>
</feature>
<feature type="transmembrane region" description="Helical" evidence="1">
    <location>
        <begin position="93"/>
        <end position="110"/>
    </location>
</feature>
<dbReference type="GO" id="GO:0043709">
    <property type="term" value="P:cell adhesion involved in single-species biofilm formation"/>
    <property type="evidence" value="ECO:0007669"/>
    <property type="project" value="TreeGrafter"/>
</dbReference>
<feature type="transmembrane region" description="Helical" evidence="1">
    <location>
        <begin position="60"/>
        <end position="81"/>
    </location>
</feature>
<keyword evidence="1" id="KW-0472">Membrane</keyword>
<keyword evidence="1" id="KW-1133">Transmembrane helix</keyword>
<dbReference type="InterPro" id="IPR029787">
    <property type="entry name" value="Nucleotide_cyclase"/>
</dbReference>
<dbReference type="RefSeq" id="WP_117454712.1">
    <property type="nucleotide sequence ID" value="NZ_CP060636.1"/>
</dbReference>
<dbReference type="CDD" id="cd01949">
    <property type="entry name" value="GGDEF"/>
    <property type="match status" value="1"/>
</dbReference>
<evidence type="ECO:0000259" key="2">
    <source>
        <dbReference type="PROSITE" id="PS50887"/>
    </source>
</evidence>
<dbReference type="InterPro" id="IPR000160">
    <property type="entry name" value="GGDEF_dom"/>
</dbReference>
<dbReference type="GO" id="GO:0052621">
    <property type="term" value="F:diguanylate cyclase activity"/>
    <property type="evidence" value="ECO:0007669"/>
    <property type="project" value="TreeGrafter"/>
</dbReference>
<evidence type="ECO:0000313" key="4">
    <source>
        <dbReference type="Proteomes" id="UP000515856"/>
    </source>
</evidence>
<accession>A0A7G9GIN5</accession>
<evidence type="ECO:0000256" key="1">
    <source>
        <dbReference type="SAM" id="Phobius"/>
    </source>
</evidence>
<dbReference type="AlphaFoldDB" id="A0A7G9GIN5"/>
<feature type="transmembrane region" description="Helical" evidence="1">
    <location>
        <begin position="116"/>
        <end position="133"/>
    </location>
</feature>
<dbReference type="Gene3D" id="3.30.70.270">
    <property type="match status" value="1"/>
</dbReference>
<dbReference type="PROSITE" id="PS50887">
    <property type="entry name" value="GGDEF"/>
    <property type="match status" value="1"/>
</dbReference>
<dbReference type="FunFam" id="3.30.70.270:FF:000001">
    <property type="entry name" value="Diguanylate cyclase domain protein"/>
    <property type="match status" value="1"/>
</dbReference>
<proteinExistence type="predicted"/>
<organism evidence="3 4">
    <name type="scientific">[Eubacterium] hominis</name>
    <dbReference type="NCBI Taxonomy" id="2764325"/>
    <lineage>
        <taxon>Bacteria</taxon>
        <taxon>Bacillati</taxon>
        <taxon>Bacillota</taxon>
        <taxon>Erysipelotrichia</taxon>
        <taxon>Erysipelotrichales</taxon>
        <taxon>Erysipelotrichaceae</taxon>
        <taxon>Amedibacillus</taxon>
    </lineage>
</organism>